<evidence type="ECO:0000256" key="2">
    <source>
        <dbReference type="ARBA" id="ARBA00022741"/>
    </source>
</evidence>
<dbReference type="GO" id="GO:0006139">
    <property type="term" value="P:nucleobase-containing compound metabolic process"/>
    <property type="evidence" value="ECO:0007669"/>
    <property type="project" value="InterPro"/>
</dbReference>
<dbReference type="OrthoDB" id="522106at2759"/>
<keyword evidence="1" id="KW-0808">Transferase</keyword>
<name>A0A8J2QXJ9_9NEOP</name>
<organism evidence="4 5">
    <name type="scientific">Danaus chrysippus</name>
    <name type="common">African queen</name>
    <dbReference type="NCBI Taxonomy" id="151541"/>
    <lineage>
        <taxon>Eukaryota</taxon>
        <taxon>Metazoa</taxon>
        <taxon>Ecdysozoa</taxon>
        <taxon>Arthropoda</taxon>
        <taxon>Hexapoda</taxon>
        <taxon>Insecta</taxon>
        <taxon>Pterygota</taxon>
        <taxon>Neoptera</taxon>
        <taxon>Endopterygota</taxon>
        <taxon>Lepidoptera</taxon>
        <taxon>Glossata</taxon>
        <taxon>Ditrysia</taxon>
        <taxon>Papilionoidea</taxon>
        <taxon>Nymphalidae</taxon>
        <taxon>Danainae</taxon>
        <taxon>Danaini</taxon>
        <taxon>Danaina</taxon>
        <taxon>Danaus</taxon>
        <taxon>Anosia</taxon>
    </lineage>
</organism>
<sequence>MTETDATKRPLEMPETFLPYLEKYRIYKIFKDMVQDLVVNLPRDHLKHMKVFLNRHLHCSKDVDRVILLVSPALNIDVRRLARDLIKELGFFVITRNCVMDRYEKHDDYVPGCVSPSLLSKVTKLMTTKDPVTQAGWLMFDHPCTVREARCLQQDGVLPTVTLVLMPPPPTAPVAEDPRTPARTFFTQDFEGLKFAYKATLKEVHVESEEAIEHIVTKCVNAIAASAAGAQGPGQGIHATGAPSVYRVILIGPRGSGRKTQAMAAAKHFGLVYLNFEDLFNEALVKNDDIGEKLRKHGTSVQLKAEVVRRRIAQKDCIDHGWIFTGYPANGVDFEYLDNMPTPPNRIIILNTEWSVCKARTQSRGVDWCTGREAAPGSGPRVLKQRVPQKALEAELETYFTENLAELRAAAGITAVEIDGNKSVDYVQVKVQAAIMAAPTFNIEYCSQLKNVKADELVICDK</sequence>
<evidence type="ECO:0000256" key="1">
    <source>
        <dbReference type="ARBA" id="ARBA00022679"/>
    </source>
</evidence>
<accession>A0A8J2QXJ9</accession>
<dbReference type="InterPro" id="IPR000850">
    <property type="entry name" value="Adenylat/UMP-CMP_kin"/>
</dbReference>
<dbReference type="Pfam" id="PF13207">
    <property type="entry name" value="AAA_17"/>
    <property type="match status" value="1"/>
</dbReference>
<dbReference type="CDD" id="cd22979">
    <property type="entry name" value="DD_AK8"/>
    <property type="match status" value="1"/>
</dbReference>
<dbReference type="Gene3D" id="3.40.50.300">
    <property type="entry name" value="P-loop containing nucleotide triphosphate hydrolases"/>
    <property type="match status" value="1"/>
</dbReference>
<evidence type="ECO:0000313" key="5">
    <source>
        <dbReference type="Proteomes" id="UP000789524"/>
    </source>
</evidence>
<dbReference type="AlphaFoldDB" id="A0A8J2QXJ9"/>
<dbReference type="InterPro" id="IPR027417">
    <property type="entry name" value="P-loop_NTPase"/>
</dbReference>
<keyword evidence="3" id="KW-0418">Kinase</keyword>
<dbReference type="PANTHER" id="PTHR23359">
    <property type="entry name" value="NUCLEOTIDE KINASE"/>
    <property type="match status" value="1"/>
</dbReference>
<comment type="caution">
    <text evidence="4">The sequence shown here is derived from an EMBL/GenBank/DDBJ whole genome shotgun (WGS) entry which is preliminary data.</text>
</comment>
<evidence type="ECO:0000313" key="4">
    <source>
        <dbReference type="EMBL" id="CAG9575409.1"/>
    </source>
</evidence>
<keyword evidence="2" id="KW-0547">Nucleotide-binding</keyword>
<dbReference type="GO" id="GO:0005524">
    <property type="term" value="F:ATP binding"/>
    <property type="evidence" value="ECO:0007669"/>
    <property type="project" value="InterPro"/>
</dbReference>
<dbReference type="GO" id="GO:0019205">
    <property type="term" value="F:nucleobase-containing compound kinase activity"/>
    <property type="evidence" value="ECO:0007669"/>
    <property type="project" value="InterPro"/>
</dbReference>
<dbReference type="Proteomes" id="UP000789524">
    <property type="component" value="Unassembled WGS sequence"/>
</dbReference>
<gene>
    <name evidence="4" type="ORF">DCHRY22_LOCUS11325</name>
</gene>
<keyword evidence="5" id="KW-1185">Reference proteome</keyword>
<proteinExistence type="predicted"/>
<dbReference type="EMBL" id="CAKASE010000074">
    <property type="protein sequence ID" value="CAG9575409.1"/>
    <property type="molecule type" value="Genomic_DNA"/>
</dbReference>
<evidence type="ECO:0000256" key="3">
    <source>
        <dbReference type="ARBA" id="ARBA00022777"/>
    </source>
</evidence>
<dbReference type="SUPFAM" id="SSF52540">
    <property type="entry name" value="P-loop containing nucleoside triphosphate hydrolases"/>
    <property type="match status" value="1"/>
</dbReference>
<reference evidence="4" key="1">
    <citation type="submission" date="2021-09" db="EMBL/GenBank/DDBJ databases">
        <authorList>
            <person name="Martin H S."/>
        </authorList>
    </citation>
    <scope>NUCLEOTIDE SEQUENCE</scope>
</reference>
<protein>
    <submittedName>
        <fullName evidence="4">(African queen) hypothetical protein</fullName>
    </submittedName>
</protein>